<evidence type="ECO:0000256" key="8">
    <source>
        <dbReference type="ARBA" id="ARBA00047417"/>
    </source>
</evidence>
<dbReference type="NCBIfam" id="TIGR00066">
    <property type="entry name" value="g_glut_trans"/>
    <property type="match status" value="1"/>
</dbReference>
<name>A0A3G7TJC6_9PSED</name>
<dbReference type="PROSITE" id="PS00462">
    <property type="entry name" value="G_GLU_TRANSPEPTIDASE"/>
    <property type="match status" value="1"/>
</dbReference>
<evidence type="ECO:0000256" key="9">
    <source>
        <dbReference type="PIRSR" id="PIRSR600101-1"/>
    </source>
</evidence>
<feature type="signal peptide" evidence="12">
    <location>
        <begin position="1"/>
        <end position="23"/>
    </location>
</feature>
<dbReference type="AlphaFoldDB" id="A0A3G7TJC6"/>
<protein>
    <recommendedName>
        <fullName evidence="11">Glutathione hydrolase proenzyme</fullName>
        <ecNumber evidence="11">2.3.2.2</ecNumber>
        <ecNumber evidence="11">3.4.19.13</ecNumber>
    </recommendedName>
    <component>
        <recommendedName>
            <fullName evidence="11">Glutathione hydrolase large chain</fullName>
        </recommendedName>
    </component>
    <component>
        <recommendedName>
            <fullName evidence="11">Glutathione hydrolase small chain</fullName>
        </recommendedName>
    </component>
</protein>
<dbReference type="EMBL" id="CP027753">
    <property type="protein sequence ID" value="AZE46482.1"/>
    <property type="molecule type" value="Genomic_DNA"/>
</dbReference>
<dbReference type="GO" id="GO:0036374">
    <property type="term" value="F:glutathione hydrolase activity"/>
    <property type="evidence" value="ECO:0007669"/>
    <property type="project" value="UniProtKB-UniRule"/>
</dbReference>
<dbReference type="InterPro" id="IPR055262">
    <property type="entry name" value="GGT_CS"/>
</dbReference>
<evidence type="ECO:0000256" key="4">
    <source>
        <dbReference type="ARBA" id="ARBA00022679"/>
    </source>
</evidence>
<feature type="chain" id="PRO_5018255349" description="Glutathione hydrolase proenzyme" evidence="12">
    <location>
        <begin position="24"/>
        <end position="555"/>
    </location>
</feature>
<dbReference type="GO" id="GO:0006751">
    <property type="term" value="P:glutathione catabolic process"/>
    <property type="evidence" value="ECO:0007669"/>
    <property type="project" value="UniProtKB-UniRule"/>
</dbReference>
<feature type="active site" description="Nucleophile" evidence="9">
    <location>
        <position position="363"/>
    </location>
</feature>
<comment type="pathway">
    <text evidence="11">Sulfur metabolism; glutathione metabolism.</text>
</comment>
<dbReference type="Pfam" id="PF01019">
    <property type="entry name" value="G_glu_transpept"/>
    <property type="match status" value="1"/>
</dbReference>
<keyword evidence="5 11" id="KW-0378">Hydrolase</keyword>
<dbReference type="InterPro" id="IPR051792">
    <property type="entry name" value="GGT_bact"/>
</dbReference>
<feature type="binding site" evidence="10">
    <location>
        <begin position="434"/>
        <end position="435"/>
    </location>
    <ligand>
        <name>L-glutamate</name>
        <dbReference type="ChEBI" id="CHEBI:29985"/>
    </ligand>
</feature>
<keyword evidence="7 11" id="KW-0012">Acyltransferase</keyword>
<dbReference type="PANTHER" id="PTHR43199">
    <property type="entry name" value="GLUTATHIONE HYDROLASE"/>
    <property type="match status" value="1"/>
</dbReference>
<dbReference type="PRINTS" id="PR01210">
    <property type="entry name" value="GGTRANSPTASE"/>
</dbReference>
<feature type="binding site" evidence="10">
    <location>
        <begin position="381"/>
        <end position="383"/>
    </location>
    <ligand>
        <name>L-glutamate</name>
        <dbReference type="ChEBI" id="CHEBI:29985"/>
    </ligand>
</feature>
<dbReference type="RefSeq" id="WP_124319051.1">
    <property type="nucleotide sequence ID" value="NZ_CP027753.1"/>
</dbReference>
<evidence type="ECO:0000256" key="12">
    <source>
        <dbReference type="SAM" id="SignalP"/>
    </source>
</evidence>
<feature type="binding site" evidence="10">
    <location>
        <position position="405"/>
    </location>
    <ligand>
        <name>L-glutamate</name>
        <dbReference type="ChEBI" id="CHEBI:29985"/>
    </ligand>
</feature>
<evidence type="ECO:0000256" key="10">
    <source>
        <dbReference type="PIRSR" id="PIRSR600101-2"/>
    </source>
</evidence>
<evidence type="ECO:0000313" key="13">
    <source>
        <dbReference type="EMBL" id="AZE46482.1"/>
    </source>
</evidence>
<comment type="catalytic activity">
    <reaction evidence="8 11">
        <text>an N-terminal (5-L-glutamyl)-[peptide] + an alpha-amino acid = 5-L-glutamyl amino acid + an N-terminal L-alpha-aminoacyl-[peptide]</text>
        <dbReference type="Rhea" id="RHEA:23904"/>
        <dbReference type="Rhea" id="RHEA-COMP:9780"/>
        <dbReference type="Rhea" id="RHEA-COMP:9795"/>
        <dbReference type="ChEBI" id="CHEBI:77644"/>
        <dbReference type="ChEBI" id="CHEBI:78597"/>
        <dbReference type="ChEBI" id="CHEBI:78599"/>
        <dbReference type="ChEBI" id="CHEBI:78608"/>
        <dbReference type="EC" id="2.3.2.2"/>
    </reaction>
</comment>
<dbReference type="UniPathway" id="UPA00204"/>
<dbReference type="InterPro" id="IPR043137">
    <property type="entry name" value="GGT_ssub_C"/>
</dbReference>
<evidence type="ECO:0000256" key="1">
    <source>
        <dbReference type="ARBA" id="ARBA00001049"/>
    </source>
</evidence>
<proteinExistence type="inferred from homology"/>
<dbReference type="SUPFAM" id="SSF56235">
    <property type="entry name" value="N-terminal nucleophile aminohydrolases (Ntn hydrolases)"/>
    <property type="match status" value="1"/>
</dbReference>
<dbReference type="PANTHER" id="PTHR43199:SF1">
    <property type="entry name" value="GLUTATHIONE HYDROLASE PROENZYME"/>
    <property type="match status" value="1"/>
</dbReference>
<feature type="binding site" evidence="10">
    <location>
        <position position="456"/>
    </location>
    <ligand>
        <name>L-glutamate</name>
        <dbReference type="ChEBI" id="CHEBI:29985"/>
    </ligand>
</feature>
<evidence type="ECO:0000313" key="14">
    <source>
        <dbReference type="Proteomes" id="UP000268048"/>
    </source>
</evidence>
<dbReference type="Gene3D" id="3.60.20.40">
    <property type="match status" value="1"/>
</dbReference>
<evidence type="ECO:0000256" key="11">
    <source>
        <dbReference type="RuleBase" id="RU368036"/>
    </source>
</evidence>
<feature type="binding site" evidence="10">
    <location>
        <position position="93"/>
    </location>
    <ligand>
        <name>L-glutamate</name>
        <dbReference type="ChEBI" id="CHEBI:29985"/>
    </ligand>
</feature>
<keyword evidence="4 11" id="KW-0808">Transferase</keyword>
<evidence type="ECO:0000256" key="5">
    <source>
        <dbReference type="ARBA" id="ARBA00022801"/>
    </source>
</evidence>
<comment type="catalytic activity">
    <reaction evidence="2 11">
        <text>glutathione + H2O = L-cysteinylglycine + L-glutamate</text>
        <dbReference type="Rhea" id="RHEA:28807"/>
        <dbReference type="ChEBI" id="CHEBI:15377"/>
        <dbReference type="ChEBI" id="CHEBI:29985"/>
        <dbReference type="ChEBI" id="CHEBI:57925"/>
        <dbReference type="ChEBI" id="CHEBI:61694"/>
        <dbReference type="EC" id="3.4.19.13"/>
    </reaction>
</comment>
<dbReference type="EC" id="3.4.19.13" evidence="11"/>
<accession>A0A3G7TJC6</accession>
<evidence type="ECO:0000256" key="7">
    <source>
        <dbReference type="ARBA" id="ARBA00023315"/>
    </source>
</evidence>
<evidence type="ECO:0000256" key="3">
    <source>
        <dbReference type="ARBA" id="ARBA00009381"/>
    </source>
</evidence>
<dbReference type="EC" id="2.3.2.2" evidence="11"/>
<dbReference type="GO" id="GO:0103068">
    <property type="term" value="F:leukotriene C4 gamma-glutamyl transferase activity"/>
    <property type="evidence" value="ECO:0007669"/>
    <property type="project" value="UniProtKB-EC"/>
</dbReference>
<keyword evidence="11" id="KW-0317">Glutathione biosynthesis</keyword>
<reference evidence="13 14" key="1">
    <citation type="submission" date="2018-03" db="EMBL/GenBank/DDBJ databases">
        <title>Diversity of phytobeneficial traits revealed by whole-genome analysis of worldwide-isolated phenazine-producing Pseudomonas spp.</title>
        <authorList>
            <person name="Biessy A."/>
            <person name="Novinscak A."/>
            <person name="Blom J."/>
            <person name="Leger G."/>
            <person name="Thomashow L.S."/>
            <person name="Cazorla F.M."/>
            <person name="Josic D."/>
            <person name="Filion M."/>
        </authorList>
    </citation>
    <scope>NUCLEOTIDE SEQUENCE [LARGE SCALE GENOMIC DNA]</scope>
    <source>
        <strain evidence="13 14">B25</strain>
    </source>
</reference>
<gene>
    <name evidence="13" type="ORF">C4K04_0787</name>
</gene>
<dbReference type="InterPro" id="IPR043138">
    <property type="entry name" value="GGT_lsub"/>
</dbReference>
<keyword evidence="12" id="KW-0732">Signal</keyword>
<comment type="catalytic activity">
    <reaction evidence="1 11">
        <text>an S-substituted glutathione + H2O = an S-substituted L-cysteinylglycine + L-glutamate</text>
        <dbReference type="Rhea" id="RHEA:59468"/>
        <dbReference type="ChEBI" id="CHEBI:15377"/>
        <dbReference type="ChEBI" id="CHEBI:29985"/>
        <dbReference type="ChEBI" id="CHEBI:90779"/>
        <dbReference type="ChEBI" id="CHEBI:143103"/>
        <dbReference type="EC" id="3.4.19.13"/>
    </reaction>
</comment>
<dbReference type="InterPro" id="IPR029055">
    <property type="entry name" value="Ntn_hydrolases_N"/>
</dbReference>
<comment type="subunit">
    <text evidence="11">This enzyme consists of two polypeptide chains, which are synthesized in precursor form from a single polypeptide.</text>
</comment>
<dbReference type="Proteomes" id="UP000268048">
    <property type="component" value="Chromosome"/>
</dbReference>
<dbReference type="GO" id="GO:0006750">
    <property type="term" value="P:glutathione biosynthetic process"/>
    <property type="evidence" value="ECO:0007669"/>
    <property type="project" value="UniProtKB-KW"/>
</dbReference>
<comment type="PTM">
    <text evidence="11">Cleaved by autocatalysis into a large and a small subunit.</text>
</comment>
<evidence type="ECO:0000256" key="2">
    <source>
        <dbReference type="ARBA" id="ARBA00001089"/>
    </source>
</evidence>
<dbReference type="InterPro" id="IPR000101">
    <property type="entry name" value="GGT_peptidase"/>
</dbReference>
<organism evidence="13 14">
    <name type="scientific">Pseudomonas chlororaphis</name>
    <dbReference type="NCBI Taxonomy" id="587753"/>
    <lineage>
        <taxon>Bacteria</taxon>
        <taxon>Pseudomonadati</taxon>
        <taxon>Pseudomonadota</taxon>
        <taxon>Gammaproteobacteria</taxon>
        <taxon>Pseudomonadales</taxon>
        <taxon>Pseudomonadaceae</taxon>
        <taxon>Pseudomonas</taxon>
    </lineage>
</organism>
<comment type="similarity">
    <text evidence="3 11">Belongs to the gamma-glutamyltransferase family.</text>
</comment>
<evidence type="ECO:0000256" key="6">
    <source>
        <dbReference type="ARBA" id="ARBA00023145"/>
    </source>
</evidence>
<dbReference type="Gene3D" id="1.10.246.130">
    <property type="match status" value="1"/>
</dbReference>
<sequence>MRIVLFKTMALTAAIAASSPTFAALLEGGAVAAPNQYGADVAAQILKKGGNAVDAAVATAFTLAVTYPEAGNIGGGGFMTLFIDGKPYFLDYRETAPKAATRDMYLNEKGEVIENLSLVGARAAGVPGTVMGLWEAHKKFGKLPWSELITPAVGYAKNGFKVADKQYQYREDALKLFKDSTNFGDYFGKMKAGETFRQPELAATLERIADQGVKEFYEGKTADLLVAQMQADKGLITKQDLQDYKVAWREPLQVNWRGNTLYTAPPPSSGGVALAQLMTIKEERTADFKGVELNSAKYIHLLAEIEKRVFADRADYLGDPAFSDVPVKQLTDPAYLKKRAAEINPTAISPTEKVRPGLERHQTTHFSIVDADGNAVSNTYTLNWDYGSGVVVKGAGFLLNDEMDDFSAKPGVANAFGVVGGDANAIAPGKRMLSSMSPSLVTRDGKVTLVLGTPGGSRIFTSIFQVLNNLYDFNLPLEKAVAAQRVHHQLLPKDTIYYDAYAPLTGKVADELKAMGYTLEDQGWEMGDIQAIRVTGSQLETASDPRGRGVGKVVK</sequence>
<keyword evidence="6 11" id="KW-0865">Zymogen</keyword>